<dbReference type="OrthoDB" id="422206at2759"/>
<evidence type="ECO:0000256" key="1">
    <source>
        <dbReference type="ARBA" id="ARBA00004141"/>
    </source>
</evidence>
<reference evidence="6" key="1">
    <citation type="submission" date="2023-04" db="EMBL/GenBank/DDBJ databases">
        <title>Phytophthora fragariaefolia NBRC 109709.</title>
        <authorList>
            <person name="Ichikawa N."/>
            <person name="Sato H."/>
            <person name="Tonouchi N."/>
        </authorList>
    </citation>
    <scope>NUCLEOTIDE SEQUENCE</scope>
    <source>
        <strain evidence="6">NBRC 109709</strain>
    </source>
</reference>
<dbReference type="GO" id="GO:0016020">
    <property type="term" value="C:membrane"/>
    <property type="evidence" value="ECO:0007669"/>
    <property type="project" value="UniProtKB-SubCell"/>
</dbReference>
<dbReference type="InterPro" id="IPR049680">
    <property type="entry name" value="FLVCR1-2_SLC49-like"/>
</dbReference>
<feature type="transmembrane region" description="Helical" evidence="5">
    <location>
        <begin position="295"/>
        <end position="319"/>
    </location>
</feature>
<evidence type="ECO:0000313" key="6">
    <source>
        <dbReference type="EMBL" id="GMF34880.1"/>
    </source>
</evidence>
<keyword evidence="4 5" id="KW-0472">Membrane</keyword>
<keyword evidence="3 5" id="KW-1133">Transmembrane helix</keyword>
<accession>A0A9W7CKL7</accession>
<evidence type="ECO:0000256" key="5">
    <source>
        <dbReference type="SAM" id="Phobius"/>
    </source>
</evidence>
<feature type="transmembrane region" description="Helical" evidence="5">
    <location>
        <begin position="122"/>
        <end position="146"/>
    </location>
</feature>
<dbReference type="SUPFAM" id="SSF103473">
    <property type="entry name" value="MFS general substrate transporter"/>
    <property type="match status" value="1"/>
</dbReference>
<dbReference type="Gene3D" id="1.20.1250.20">
    <property type="entry name" value="MFS general substrate transporter like domains"/>
    <property type="match status" value="1"/>
</dbReference>
<feature type="transmembrane region" description="Helical" evidence="5">
    <location>
        <begin position="158"/>
        <end position="178"/>
    </location>
</feature>
<proteinExistence type="predicted"/>
<dbReference type="PANTHER" id="PTHR10924:SF6">
    <property type="entry name" value="SOLUTE CARRIER FAMILY 49 MEMBER A3"/>
    <property type="match status" value="1"/>
</dbReference>
<name>A0A9W7CKL7_9STRA</name>
<evidence type="ECO:0000256" key="2">
    <source>
        <dbReference type="ARBA" id="ARBA00022692"/>
    </source>
</evidence>
<comment type="caution">
    <text evidence="6">The sequence shown here is derived from an EMBL/GenBank/DDBJ whole genome shotgun (WGS) entry which is preliminary data.</text>
</comment>
<keyword evidence="7" id="KW-1185">Reference proteome</keyword>
<dbReference type="EMBL" id="BSXT01000836">
    <property type="protein sequence ID" value="GMF34880.1"/>
    <property type="molecule type" value="Genomic_DNA"/>
</dbReference>
<dbReference type="InterPro" id="IPR036259">
    <property type="entry name" value="MFS_trans_sf"/>
</dbReference>
<evidence type="ECO:0000313" key="7">
    <source>
        <dbReference type="Proteomes" id="UP001165121"/>
    </source>
</evidence>
<dbReference type="AlphaFoldDB" id="A0A9W7CKL7"/>
<feature type="transmembrane region" description="Helical" evidence="5">
    <location>
        <begin position="254"/>
        <end position="274"/>
    </location>
</feature>
<dbReference type="PANTHER" id="PTHR10924">
    <property type="entry name" value="MAJOR FACILITATOR SUPERFAMILY PROTEIN-RELATED"/>
    <property type="match status" value="1"/>
</dbReference>
<feature type="transmembrane region" description="Helical" evidence="5">
    <location>
        <begin position="190"/>
        <end position="209"/>
    </location>
</feature>
<sequence>MNRLVITHHWPVDKLAFDSRFKCWKFAVDGGAAFRGNLGARGSFHAVAIPSSQVVGVGDAIGADSNQPGNLSLASWRTGGSSRFDSTPKSSGGAQSIVSDMQLRDEYDWSQWTNAFKHRGSWHTVAIFSLAECLLNAMSALLGKFLRVAHFFKTEIGVVGASFIMSSLIGGQVVSQVISHYVDTKRNHKTTLQICLLMTVVALVAFRLVPKVEIDATLVSLLLLEAVLGPIQPIVLELGVECAFPASEVTVAALQQLCGIFLSAIMVPCLSMLRRTHVDSSGHVPPRYFDTSPKWIRVFIYSGVCRILLLVSFPIWGALTSRTLTDSFLQQWKV</sequence>
<protein>
    <submittedName>
        <fullName evidence="6">Unnamed protein product</fullName>
    </submittedName>
</protein>
<keyword evidence="2 5" id="KW-0812">Transmembrane</keyword>
<evidence type="ECO:0000256" key="3">
    <source>
        <dbReference type="ARBA" id="ARBA00022989"/>
    </source>
</evidence>
<feature type="transmembrane region" description="Helical" evidence="5">
    <location>
        <begin position="216"/>
        <end position="234"/>
    </location>
</feature>
<gene>
    <name evidence="6" type="ORF">Pfra01_000908100</name>
</gene>
<organism evidence="6 7">
    <name type="scientific">Phytophthora fragariaefolia</name>
    <dbReference type="NCBI Taxonomy" id="1490495"/>
    <lineage>
        <taxon>Eukaryota</taxon>
        <taxon>Sar</taxon>
        <taxon>Stramenopiles</taxon>
        <taxon>Oomycota</taxon>
        <taxon>Peronosporomycetes</taxon>
        <taxon>Peronosporales</taxon>
        <taxon>Peronosporaceae</taxon>
        <taxon>Phytophthora</taxon>
    </lineage>
</organism>
<comment type="subcellular location">
    <subcellularLocation>
        <location evidence="1">Membrane</location>
        <topology evidence="1">Multi-pass membrane protein</topology>
    </subcellularLocation>
</comment>
<evidence type="ECO:0000256" key="4">
    <source>
        <dbReference type="ARBA" id="ARBA00023136"/>
    </source>
</evidence>
<dbReference type="Proteomes" id="UP001165121">
    <property type="component" value="Unassembled WGS sequence"/>
</dbReference>